<protein>
    <submittedName>
        <fullName evidence="2">HupE/UreJ family protein</fullName>
    </submittedName>
</protein>
<dbReference type="Proteomes" id="UP001359886">
    <property type="component" value="Unassembled WGS sequence"/>
</dbReference>
<evidence type="ECO:0000313" key="2">
    <source>
        <dbReference type="EMBL" id="MEJ8566107.1"/>
    </source>
</evidence>
<dbReference type="Pfam" id="PF13795">
    <property type="entry name" value="HupE_UreJ_2"/>
    <property type="match status" value="1"/>
</dbReference>
<reference evidence="2 3" key="1">
    <citation type="submission" date="2024-02" db="EMBL/GenBank/DDBJ databases">
        <title>A novel Wenzhouxiangellaceae bacterium, isolated from coastal sediments.</title>
        <authorList>
            <person name="Du Z.-J."/>
            <person name="Ye Y.-Q."/>
            <person name="Zhang X.-Y."/>
        </authorList>
    </citation>
    <scope>NUCLEOTIDE SEQUENCE [LARGE SCALE GENOMIC DNA]</scope>
    <source>
        <strain evidence="2 3">CH-27</strain>
    </source>
</reference>
<feature type="transmembrane region" description="Helical" evidence="1">
    <location>
        <begin position="157"/>
        <end position="181"/>
    </location>
</feature>
<feature type="transmembrane region" description="Helical" evidence="1">
    <location>
        <begin position="34"/>
        <end position="59"/>
    </location>
</feature>
<sequence length="215" mass="23158">MAAAGLWPLVLAAHDVSRSDSVFLMQNSGTAVLAYLYLGAKHMVTGVDHLLYLAGVIFFVHRVREVALYATLFALGHSTTLLVGVLGGVHANPSLIDAVIGLSVAYKAFENMGGFRPLGMQPDPRAAVVIFGLFHGFGLATKLQSYNLAPDGLVINILSFNLGVELGQVVALTVMLTLFTLWRRQGGFDRHAFAANWVLMTAGLVLMGIHLTEYF</sequence>
<feature type="transmembrane region" description="Helical" evidence="1">
    <location>
        <begin position="193"/>
        <end position="212"/>
    </location>
</feature>
<keyword evidence="1" id="KW-1133">Transmembrane helix</keyword>
<evidence type="ECO:0000256" key="1">
    <source>
        <dbReference type="SAM" id="Phobius"/>
    </source>
</evidence>
<keyword evidence="1" id="KW-0812">Transmembrane</keyword>
<dbReference type="EMBL" id="JAZHOG010000001">
    <property type="protein sequence ID" value="MEJ8566107.1"/>
    <property type="molecule type" value="Genomic_DNA"/>
</dbReference>
<accession>A0AAW9R915</accession>
<name>A0AAW9R915_9GAMM</name>
<proteinExistence type="predicted"/>
<dbReference type="AlphaFoldDB" id="A0AAW9R915"/>
<organism evidence="2 3">
    <name type="scientific">Elongatibacter sediminis</name>
    <dbReference type="NCBI Taxonomy" id="3119006"/>
    <lineage>
        <taxon>Bacteria</taxon>
        <taxon>Pseudomonadati</taxon>
        <taxon>Pseudomonadota</taxon>
        <taxon>Gammaproteobacteria</taxon>
        <taxon>Chromatiales</taxon>
        <taxon>Wenzhouxiangellaceae</taxon>
        <taxon>Elongatibacter</taxon>
    </lineage>
</organism>
<evidence type="ECO:0000313" key="3">
    <source>
        <dbReference type="Proteomes" id="UP001359886"/>
    </source>
</evidence>
<feature type="transmembrane region" description="Helical" evidence="1">
    <location>
        <begin position="66"/>
        <end position="89"/>
    </location>
</feature>
<keyword evidence="3" id="KW-1185">Reference proteome</keyword>
<comment type="caution">
    <text evidence="2">The sequence shown here is derived from an EMBL/GenBank/DDBJ whole genome shotgun (WGS) entry which is preliminary data.</text>
</comment>
<dbReference type="InterPro" id="IPR032809">
    <property type="entry name" value="Put_HupE_UreJ"/>
</dbReference>
<dbReference type="RefSeq" id="WP_354693431.1">
    <property type="nucleotide sequence ID" value="NZ_JAZHOG010000001.1"/>
</dbReference>
<keyword evidence="1" id="KW-0472">Membrane</keyword>
<gene>
    <name evidence="2" type="ORF">V3330_00610</name>
</gene>